<dbReference type="Pfam" id="PF23309">
    <property type="entry name" value="DUF7083"/>
    <property type="match status" value="1"/>
</dbReference>
<keyword evidence="3" id="KW-1185">Reference proteome</keyword>
<proteinExistence type="predicted"/>
<protein>
    <recommendedName>
        <fullName evidence="1">DUF7083 domain-containing protein</fullName>
    </recommendedName>
</protein>
<comment type="caution">
    <text evidence="2">The sequence shown here is derived from an EMBL/GenBank/DDBJ whole genome shotgun (WGS) entry which is preliminary data.</text>
</comment>
<dbReference type="EMBL" id="JARK01001353">
    <property type="protein sequence ID" value="EYC22499.1"/>
    <property type="molecule type" value="Genomic_DNA"/>
</dbReference>
<dbReference type="OrthoDB" id="5830452at2759"/>
<feature type="domain" description="DUF7083" evidence="1">
    <location>
        <begin position="41"/>
        <end position="107"/>
    </location>
</feature>
<evidence type="ECO:0000259" key="1">
    <source>
        <dbReference type="Pfam" id="PF23309"/>
    </source>
</evidence>
<sequence length="110" mass="12629">MTTISDEQLQQLLVVLTSAVRGLPKEEDQQSPPTADQARQFDTLAGRLAQFWYDPDADFTFETWYRRHGDIFTSDAKSLDKVTRVRLLLHKLDAASYEKCVSYILPPHNT</sequence>
<organism evidence="2 3">
    <name type="scientific">Ancylostoma ceylanicum</name>
    <dbReference type="NCBI Taxonomy" id="53326"/>
    <lineage>
        <taxon>Eukaryota</taxon>
        <taxon>Metazoa</taxon>
        <taxon>Ecdysozoa</taxon>
        <taxon>Nematoda</taxon>
        <taxon>Chromadorea</taxon>
        <taxon>Rhabditida</taxon>
        <taxon>Rhabditina</taxon>
        <taxon>Rhabditomorpha</taxon>
        <taxon>Strongyloidea</taxon>
        <taxon>Ancylostomatidae</taxon>
        <taxon>Ancylostomatinae</taxon>
        <taxon>Ancylostoma</taxon>
    </lineage>
</organism>
<evidence type="ECO:0000313" key="3">
    <source>
        <dbReference type="Proteomes" id="UP000024635"/>
    </source>
</evidence>
<dbReference type="AlphaFoldDB" id="A0A016V498"/>
<dbReference type="InterPro" id="IPR055510">
    <property type="entry name" value="DUF7083"/>
</dbReference>
<gene>
    <name evidence="2" type="primary">Acey_s0017.g3389</name>
    <name evidence="2" type="ORF">Y032_0017g3389</name>
</gene>
<reference evidence="3" key="1">
    <citation type="journal article" date="2015" name="Nat. Genet.">
        <title>The genome and transcriptome of the zoonotic hookworm Ancylostoma ceylanicum identify infection-specific gene families.</title>
        <authorList>
            <person name="Schwarz E.M."/>
            <person name="Hu Y."/>
            <person name="Antoshechkin I."/>
            <person name="Miller M.M."/>
            <person name="Sternberg P.W."/>
            <person name="Aroian R.V."/>
        </authorList>
    </citation>
    <scope>NUCLEOTIDE SEQUENCE</scope>
    <source>
        <strain evidence="3">HY135</strain>
    </source>
</reference>
<accession>A0A016V498</accession>
<dbReference type="Proteomes" id="UP000024635">
    <property type="component" value="Unassembled WGS sequence"/>
</dbReference>
<evidence type="ECO:0000313" key="2">
    <source>
        <dbReference type="EMBL" id="EYC22499.1"/>
    </source>
</evidence>
<name>A0A016V498_9BILA</name>